<dbReference type="Pfam" id="PF13305">
    <property type="entry name" value="TetR_C_33"/>
    <property type="match status" value="1"/>
</dbReference>
<keyword evidence="7" id="KW-1185">Reference proteome</keyword>
<organism evidence="6 7">
    <name type="scientific">Hwanghaeella grinnelliae</name>
    <dbReference type="NCBI Taxonomy" id="2500179"/>
    <lineage>
        <taxon>Bacteria</taxon>
        <taxon>Pseudomonadati</taxon>
        <taxon>Pseudomonadota</taxon>
        <taxon>Alphaproteobacteria</taxon>
        <taxon>Rhodospirillales</taxon>
        <taxon>Rhodospirillaceae</taxon>
        <taxon>Hwanghaeella</taxon>
    </lineage>
</organism>
<proteinExistence type="predicted"/>
<name>A0A437QUK7_9PROT</name>
<evidence type="ECO:0000256" key="4">
    <source>
        <dbReference type="PROSITE-ProRule" id="PRU00335"/>
    </source>
</evidence>
<keyword evidence="1" id="KW-0805">Transcription regulation</keyword>
<dbReference type="InterPro" id="IPR009057">
    <property type="entry name" value="Homeodomain-like_sf"/>
</dbReference>
<keyword evidence="3" id="KW-0804">Transcription</keyword>
<evidence type="ECO:0000313" key="6">
    <source>
        <dbReference type="EMBL" id="RVU38188.1"/>
    </source>
</evidence>
<dbReference type="EMBL" id="SADE01000001">
    <property type="protein sequence ID" value="RVU38188.1"/>
    <property type="molecule type" value="Genomic_DNA"/>
</dbReference>
<dbReference type="PANTHER" id="PTHR30055:SF212">
    <property type="entry name" value="TETR-FAMILY FAMILY TRANSCRIPTIONAL REGULATOR"/>
    <property type="match status" value="1"/>
</dbReference>
<dbReference type="RefSeq" id="WP_127763560.1">
    <property type="nucleotide sequence ID" value="NZ_SADE01000001.1"/>
</dbReference>
<reference evidence="7" key="1">
    <citation type="submission" date="2019-01" db="EMBL/GenBank/DDBJ databases">
        <title>Gri0909 isolated from a small marine red alga.</title>
        <authorList>
            <person name="Kim J."/>
            <person name="Jeong S.E."/>
            <person name="Jeon C.O."/>
        </authorList>
    </citation>
    <scope>NUCLEOTIDE SEQUENCE [LARGE SCALE GENOMIC DNA]</scope>
    <source>
        <strain evidence="7">Gri0909</strain>
    </source>
</reference>
<sequence length="202" mass="22329">MARRSDHNREELYALAIGAARQIVESDGIKALTARNVADVIGYSPGTLYNLFDNLDDLIVHLNGSTLDDLFDKVSALEQSGDPESDCKALLGSYLDYLNDHPGLWYALFDYAIPTTMTVPSWYVRKIERLMEILRVAIAPLYADTQMDETARAASVLWAGLHGITSLSNDGKLQLVSEDDVEDLASFLVTTFIAGIQSRARQ</sequence>
<accession>A0A437QUK7</accession>
<dbReference type="PROSITE" id="PS50977">
    <property type="entry name" value="HTH_TETR_2"/>
    <property type="match status" value="1"/>
</dbReference>
<dbReference type="InterPro" id="IPR050109">
    <property type="entry name" value="HTH-type_TetR-like_transc_reg"/>
</dbReference>
<dbReference type="InterPro" id="IPR025996">
    <property type="entry name" value="MT1864/Rv1816-like_C"/>
</dbReference>
<dbReference type="AlphaFoldDB" id="A0A437QUK7"/>
<dbReference type="InterPro" id="IPR036271">
    <property type="entry name" value="Tet_transcr_reg_TetR-rel_C_sf"/>
</dbReference>
<feature type="DNA-binding region" description="H-T-H motif" evidence="4">
    <location>
        <begin position="33"/>
        <end position="52"/>
    </location>
</feature>
<dbReference type="SUPFAM" id="SSF48498">
    <property type="entry name" value="Tetracyclin repressor-like, C-terminal domain"/>
    <property type="match status" value="1"/>
</dbReference>
<gene>
    <name evidence="6" type="ORF">EOI86_02495</name>
</gene>
<protein>
    <submittedName>
        <fullName evidence="6">TetR/AcrR family transcriptional regulator</fullName>
    </submittedName>
</protein>
<dbReference type="GO" id="GO:0003700">
    <property type="term" value="F:DNA-binding transcription factor activity"/>
    <property type="evidence" value="ECO:0007669"/>
    <property type="project" value="TreeGrafter"/>
</dbReference>
<evidence type="ECO:0000256" key="3">
    <source>
        <dbReference type="ARBA" id="ARBA00023163"/>
    </source>
</evidence>
<dbReference type="Pfam" id="PF00440">
    <property type="entry name" value="TetR_N"/>
    <property type="match status" value="1"/>
</dbReference>
<dbReference type="InterPro" id="IPR001647">
    <property type="entry name" value="HTH_TetR"/>
</dbReference>
<dbReference type="OrthoDB" id="7223515at2"/>
<comment type="caution">
    <text evidence="6">The sequence shown here is derived from an EMBL/GenBank/DDBJ whole genome shotgun (WGS) entry which is preliminary data.</text>
</comment>
<dbReference type="GO" id="GO:0000976">
    <property type="term" value="F:transcription cis-regulatory region binding"/>
    <property type="evidence" value="ECO:0007669"/>
    <property type="project" value="TreeGrafter"/>
</dbReference>
<evidence type="ECO:0000256" key="1">
    <source>
        <dbReference type="ARBA" id="ARBA00023015"/>
    </source>
</evidence>
<dbReference type="PANTHER" id="PTHR30055">
    <property type="entry name" value="HTH-TYPE TRANSCRIPTIONAL REGULATOR RUTR"/>
    <property type="match status" value="1"/>
</dbReference>
<dbReference type="Proteomes" id="UP000287447">
    <property type="component" value="Unassembled WGS sequence"/>
</dbReference>
<keyword evidence="2 4" id="KW-0238">DNA-binding</keyword>
<feature type="domain" description="HTH tetR-type" evidence="5">
    <location>
        <begin position="10"/>
        <end position="70"/>
    </location>
</feature>
<evidence type="ECO:0000259" key="5">
    <source>
        <dbReference type="PROSITE" id="PS50977"/>
    </source>
</evidence>
<dbReference type="Gene3D" id="1.10.357.10">
    <property type="entry name" value="Tetracycline Repressor, domain 2"/>
    <property type="match status" value="1"/>
</dbReference>
<dbReference type="SUPFAM" id="SSF46689">
    <property type="entry name" value="Homeodomain-like"/>
    <property type="match status" value="1"/>
</dbReference>
<evidence type="ECO:0000313" key="7">
    <source>
        <dbReference type="Proteomes" id="UP000287447"/>
    </source>
</evidence>
<evidence type="ECO:0000256" key="2">
    <source>
        <dbReference type="ARBA" id="ARBA00023125"/>
    </source>
</evidence>